<protein>
    <submittedName>
        <fullName evidence="1">Uncharacterized protein</fullName>
    </submittedName>
</protein>
<evidence type="ECO:0000313" key="2">
    <source>
        <dbReference type="Proteomes" id="UP000807115"/>
    </source>
</evidence>
<organism evidence="1 2">
    <name type="scientific">Sorghum bicolor</name>
    <name type="common">Sorghum</name>
    <name type="synonym">Sorghum vulgare</name>
    <dbReference type="NCBI Taxonomy" id="4558"/>
    <lineage>
        <taxon>Eukaryota</taxon>
        <taxon>Viridiplantae</taxon>
        <taxon>Streptophyta</taxon>
        <taxon>Embryophyta</taxon>
        <taxon>Tracheophyta</taxon>
        <taxon>Spermatophyta</taxon>
        <taxon>Magnoliopsida</taxon>
        <taxon>Liliopsida</taxon>
        <taxon>Poales</taxon>
        <taxon>Poaceae</taxon>
        <taxon>PACMAD clade</taxon>
        <taxon>Panicoideae</taxon>
        <taxon>Andropogonodae</taxon>
        <taxon>Andropogoneae</taxon>
        <taxon>Sorghinae</taxon>
        <taxon>Sorghum</taxon>
    </lineage>
</organism>
<gene>
    <name evidence="1" type="ORF">BDA96_07G179300</name>
</gene>
<dbReference type="EMBL" id="CM027686">
    <property type="protein sequence ID" value="KAG0524084.1"/>
    <property type="molecule type" value="Genomic_DNA"/>
</dbReference>
<accession>A0A921QKU5</accession>
<reference evidence="1" key="2">
    <citation type="submission" date="2020-10" db="EMBL/GenBank/DDBJ databases">
        <authorList>
            <person name="Cooper E.A."/>
            <person name="Brenton Z.W."/>
            <person name="Flinn B.S."/>
            <person name="Jenkins J."/>
            <person name="Shu S."/>
            <person name="Flowers D."/>
            <person name="Luo F."/>
            <person name="Wang Y."/>
            <person name="Xia P."/>
            <person name="Barry K."/>
            <person name="Daum C."/>
            <person name="Lipzen A."/>
            <person name="Yoshinaga Y."/>
            <person name="Schmutz J."/>
            <person name="Saski C."/>
            <person name="Vermerris W."/>
            <person name="Kresovich S."/>
        </authorList>
    </citation>
    <scope>NUCLEOTIDE SEQUENCE</scope>
</reference>
<dbReference type="EMBL" id="CM027686">
    <property type="protein sequence ID" value="KAG0524083.1"/>
    <property type="molecule type" value="Genomic_DNA"/>
</dbReference>
<proteinExistence type="predicted"/>
<evidence type="ECO:0000313" key="1">
    <source>
        <dbReference type="EMBL" id="KAG0524084.1"/>
    </source>
</evidence>
<comment type="caution">
    <text evidence="1">The sequence shown here is derived from an EMBL/GenBank/DDBJ whole genome shotgun (WGS) entry which is preliminary data.</text>
</comment>
<name>A0A921QKU5_SORBI</name>
<reference evidence="1" key="1">
    <citation type="journal article" date="2019" name="BMC Genomics">
        <title>A new reference genome for Sorghum bicolor reveals high levels of sequence similarity between sweet and grain genotypes: implications for the genetics of sugar metabolism.</title>
        <authorList>
            <person name="Cooper E.A."/>
            <person name="Brenton Z.W."/>
            <person name="Flinn B.S."/>
            <person name="Jenkins J."/>
            <person name="Shu S."/>
            <person name="Flowers D."/>
            <person name="Luo F."/>
            <person name="Wang Y."/>
            <person name="Xia P."/>
            <person name="Barry K."/>
            <person name="Daum C."/>
            <person name="Lipzen A."/>
            <person name="Yoshinaga Y."/>
            <person name="Schmutz J."/>
            <person name="Saski C."/>
            <person name="Vermerris W."/>
            <person name="Kresovich S."/>
        </authorList>
    </citation>
    <scope>NUCLEOTIDE SEQUENCE</scope>
</reference>
<sequence length="56" mass="6265">MLQLHPGSLFLSDLRYSLVFDKHGDDAILLGIRTTRISSYRLSTKADPCMLKKGGK</sequence>
<dbReference type="AlphaFoldDB" id="A0A921QKU5"/>
<dbReference type="Proteomes" id="UP000807115">
    <property type="component" value="Chromosome 7"/>
</dbReference>